<name>A0ACC0B7C2_CATRO</name>
<proteinExistence type="predicted"/>
<comment type="caution">
    <text evidence="1">The sequence shown here is derived from an EMBL/GenBank/DDBJ whole genome shotgun (WGS) entry which is preliminary data.</text>
</comment>
<organism evidence="1 2">
    <name type="scientific">Catharanthus roseus</name>
    <name type="common">Madagascar periwinkle</name>
    <name type="synonym">Vinca rosea</name>
    <dbReference type="NCBI Taxonomy" id="4058"/>
    <lineage>
        <taxon>Eukaryota</taxon>
        <taxon>Viridiplantae</taxon>
        <taxon>Streptophyta</taxon>
        <taxon>Embryophyta</taxon>
        <taxon>Tracheophyta</taxon>
        <taxon>Spermatophyta</taxon>
        <taxon>Magnoliopsida</taxon>
        <taxon>eudicotyledons</taxon>
        <taxon>Gunneridae</taxon>
        <taxon>Pentapetalae</taxon>
        <taxon>asterids</taxon>
        <taxon>lamiids</taxon>
        <taxon>Gentianales</taxon>
        <taxon>Apocynaceae</taxon>
        <taxon>Rauvolfioideae</taxon>
        <taxon>Vinceae</taxon>
        <taxon>Catharanthinae</taxon>
        <taxon>Catharanthus</taxon>
    </lineage>
</organism>
<keyword evidence="2" id="KW-1185">Reference proteome</keyword>
<dbReference type="EMBL" id="CM044704">
    <property type="protein sequence ID" value="KAI5668552.1"/>
    <property type="molecule type" value="Genomic_DNA"/>
</dbReference>
<sequence length="144" mass="16231">MTQKNNKDLITVKITLKGVNLTLDRTLLAILLLFLMRVRQLPLAPPHELSLAMRHGTITSPSDIIDGNTISMSGFKYNETEKRWIARSGLSRWEDFDFERTKPAQNYEGTEGNSEKYDGMNSSIATIKQMQITTDPTFVGLSGH</sequence>
<dbReference type="Proteomes" id="UP001060085">
    <property type="component" value="Linkage Group LG04"/>
</dbReference>
<reference evidence="2" key="1">
    <citation type="journal article" date="2023" name="Nat. Plants">
        <title>Single-cell RNA sequencing provides a high-resolution roadmap for understanding the multicellular compartmentation of specialized metabolism.</title>
        <authorList>
            <person name="Sun S."/>
            <person name="Shen X."/>
            <person name="Li Y."/>
            <person name="Li Y."/>
            <person name="Wang S."/>
            <person name="Li R."/>
            <person name="Zhang H."/>
            <person name="Shen G."/>
            <person name="Guo B."/>
            <person name="Wei J."/>
            <person name="Xu J."/>
            <person name="St-Pierre B."/>
            <person name="Chen S."/>
            <person name="Sun C."/>
        </authorList>
    </citation>
    <scope>NUCLEOTIDE SEQUENCE [LARGE SCALE GENOMIC DNA]</scope>
</reference>
<protein>
    <submittedName>
        <fullName evidence="1">Uncharacterized protein</fullName>
    </submittedName>
</protein>
<accession>A0ACC0B7C2</accession>
<gene>
    <name evidence="1" type="ORF">M9H77_18405</name>
</gene>
<evidence type="ECO:0000313" key="1">
    <source>
        <dbReference type="EMBL" id="KAI5668552.1"/>
    </source>
</evidence>
<evidence type="ECO:0000313" key="2">
    <source>
        <dbReference type="Proteomes" id="UP001060085"/>
    </source>
</evidence>